<accession>A0AAD7H5Y9</accession>
<keyword evidence="4" id="KW-1185">Reference proteome</keyword>
<dbReference type="Pfam" id="PF13193">
    <property type="entry name" value="AMP-binding_C"/>
    <property type="match status" value="1"/>
</dbReference>
<evidence type="ECO:0000259" key="2">
    <source>
        <dbReference type="Pfam" id="PF13193"/>
    </source>
</evidence>
<dbReference type="AlphaFoldDB" id="A0AAD7H5Y9"/>
<proteinExistence type="predicted"/>
<dbReference type="Gene3D" id="3.40.50.12780">
    <property type="entry name" value="N-terminal domain of ligase-like"/>
    <property type="match status" value="1"/>
</dbReference>
<dbReference type="Pfam" id="PF00501">
    <property type="entry name" value="AMP-binding"/>
    <property type="match status" value="1"/>
</dbReference>
<dbReference type="InterPro" id="IPR045851">
    <property type="entry name" value="AMP-bd_C_sf"/>
</dbReference>
<comment type="caution">
    <text evidence="3">The sequence shown here is derived from an EMBL/GenBank/DDBJ whole genome shotgun (WGS) entry which is preliminary data.</text>
</comment>
<sequence length="419" mass="46443">MAKNGSKTPKMTNLRALWCHMVQGTPFIIELSVVYDSISFGKIRSRNDLERQNSFLVAATVLRVSRQGLWYYQRTDQRVGPVSVAEQKSIPFRCPWESKPVVAYYGSDPNSTKEVSVHPTEKLAKLNYPQTRAPDAHHPAVKDADLSSLRVVFMDGAPMSVHLAKAMGEIVPHAVVEQGYGMTELTGILTMPPLNRRVATDAVAHILPGFTARVLKADGSVVQTGESGELYVTGPSIALYYVNNEEMWVRTGDEVYFDENEELHIVDRIKDFIKVRGYQVASAELEALLVTNLDITDCCVIGVSHKFSGQVPKAYAVLSKDAQDRIRQNPEDKERIKAALIADIAEKKAKYKRLVGGVEFIGVIPKTPSGKFLKGTADAECRNCQDVTIRAKIKRDRLQDRTDSVASDTLGVLEGTLKH</sequence>
<dbReference type="InterPro" id="IPR042099">
    <property type="entry name" value="ANL_N_sf"/>
</dbReference>
<dbReference type="PANTHER" id="PTHR24096">
    <property type="entry name" value="LONG-CHAIN-FATTY-ACID--COA LIGASE"/>
    <property type="match status" value="1"/>
</dbReference>
<dbReference type="SUPFAM" id="SSF56801">
    <property type="entry name" value="Acetyl-CoA synthetase-like"/>
    <property type="match status" value="1"/>
</dbReference>
<evidence type="ECO:0008006" key="5">
    <source>
        <dbReference type="Google" id="ProtNLM"/>
    </source>
</evidence>
<dbReference type="InterPro" id="IPR000873">
    <property type="entry name" value="AMP-dep_synth/lig_dom"/>
</dbReference>
<feature type="domain" description="AMP-binding enzyme C-terminal" evidence="2">
    <location>
        <begin position="284"/>
        <end position="371"/>
    </location>
</feature>
<gene>
    <name evidence="3" type="ORF">B0H16DRAFT_1479073</name>
</gene>
<feature type="domain" description="AMP-dependent synthetase/ligase" evidence="1">
    <location>
        <begin position="140"/>
        <end position="241"/>
    </location>
</feature>
<dbReference type="Gene3D" id="3.30.300.30">
    <property type="match status" value="1"/>
</dbReference>
<dbReference type="Proteomes" id="UP001215598">
    <property type="component" value="Unassembled WGS sequence"/>
</dbReference>
<evidence type="ECO:0000313" key="4">
    <source>
        <dbReference type="Proteomes" id="UP001215598"/>
    </source>
</evidence>
<dbReference type="PANTHER" id="PTHR24096:SF422">
    <property type="entry name" value="BCDNA.GH02901"/>
    <property type="match status" value="1"/>
</dbReference>
<dbReference type="EMBL" id="JARKIB010000356">
    <property type="protein sequence ID" value="KAJ7712837.1"/>
    <property type="molecule type" value="Genomic_DNA"/>
</dbReference>
<protein>
    <recommendedName>
        <fullName evidence="5">AMP-dependent synthetase/ligase domain-containing protein</fullName>
    </recommendedName>
</protein>
<evidence type="ECO:0000259" key="1">
    <source>
        <dbReference type="Pfam" id="PF00501"/>
    </source>
</evidence>
<dbReference type="GO" id="GO:0016405">
    <property type="term" value="F:CoA-ligase activity"/>
    <property type="evidence" value="ECO:0007669"/>
    <property type="project" value="TreeGrafter"/>
</dbReference>
<name>A0AAD7H5Y9_9AGAR</name>
<dbReference type="InterPro" id="IPR025110">
    <property type="entry name" value="AMP-bd_C"/>
</dbReference>
<organism evidence="3 4">
    <name type="scientific">Mycena metata</name>
    <dbReference type="NCBI Taxonomy" id="1033252"/>
    <lineage>
        <taxon>Eukaryota</taxon>
        <taxon>Fungi</taxon>
        <taxon>Dikarya</taxon>
        <taxon>Basidiomycota</taxon>
        <taxon>Agaricomycotina</taxon>
        <taxon>Agaricomycetes</taxon>
        <taxon>Agaricomycetidae</taxon>
        <taxon>Agaricales</taxon>
        <taxon>Marasmiineae</taxon>
        <taxon>Mycenaceae</taxon>
        <taxon>Mycena</taxon>
    </lineage>
</organism>
<reference evidence="3" key="1">
    <citation type="submission" date="2023-03" db="EMBL/GenBank/DDBJ databases">
        <title>Massive genome expansion in bonnet fungi (Mycena s.s.) driven by repeated elements and novel gene families across ecological guilds.</title>
        <authorList>
            <consortium name="Lawrence Berkeley National Laboratory"/>
            <person name="Harder C.B."/>
            <person name="Miyauchi S."/>
            <person name="Viragh M."/>
            <person name="Kuo A."/>
            <person name="Thoen E."/>
            <person name="Andreopoulos B."/>
            <person name="Lu D."/>
            <person name="Skrede I."/>
            <person name="Drula E."/>
            <person name="Henrissat B."/>
            <person name="Morin E."/>
            <person name="Kohler A."/>
            <person name="Barry K."/>
            <person name="LaButti K."/>
            <person name="Morin E."/>
            <person name="Salamov A."/>
            <person name="Lipzen A."/>
            <person name="Mereny Z."/>
            <person name="Hegedus B."/>
            <person name="Baldrian P."/>
            <person name="Stursova M."/>
            <person name="Weitz H."/>
            <person name="Taylor A."/>
            <person name="Grigoriev I.V."/>
            <person name="Nagy L.G."/>
            <person name="Martin F."/>
            <person name="Kauserud H."/>
        </authorList>
    </citation>
    <scope>NUCLEOTIDE SEQUENCE</scope>
    <source>
        <strain evidence="3">CBHHK182m</strain>
    </source>
</reference>
<evidence type="ECO:0000313" key="3">
    <source>
        <dbReference type="EMBL" id="KAJ7712837.1"/>
    </source>
</evidence>